<dbReference type="EMBL" id="LR798327">
    <property type="protein sequence ID" value="CAB5224393.1"/>
    <property type="molecule type" value="Genomic_DNA"/>
</dbReference>
<proteinExistence type="predicted"/>
<name>A0A6J5NHZ2_9CAUD</name>
<evidence type="ECO:0000313" key="2">
    <source>
        <dbReference type="EMBL" id="CAB5224393.1"/>
    </source>
</evidence>
<protein>
    <submittedName>
        <fullName evidence="1">Uncharacterized protein</fullName>
    </submittedName>
</protein>
<organism evidence="1">
    <name type="scientific">uncultured Caudovirales phage</name>
    <dbReference type="NCBI Taxonomy" id="2100421"/>
    <lineage>
        <taxon>Viruses</taxon>
        <taxon>Duplodnaviria</taxon>
        <taxon>Heunggongvirae</taxon>
        <taxon>Uroviricota</taxon>
        <taxon>Caudoviricetes</taxon>
        <taxon>Peduoviridae</taxon>
        <taxon>Maltschvirus</taxon>
        <taxon>Maltschvirus maltsch</taxon>
    </lineage>
</organism>
<sequence length="208" mass="23087">MKHYTTYLYPHGHLIVAPEGLPLTELQRLILGHPEDARLAPGIAHHYRYNKHGGTPCFAFVPNTGAAVAWETEINESLRGRHSEARWFLGTDVGSSSLTMFATLCSPGAYVVYAVALENSKQHPSTPQDSEDLGRCLRLCDALGWHSRIDELATAYPHTHWPAIAAHWKFLRTTDTAQVNDLLKSIHATNPPPRLSPTATDHIVIRNS</sequence>
<dbReference type="EMBL" id="LR796685">
    <property type="protein sequence ID" value="CAB4158583.1"/>
    <property type="molecule type" value="Genomic_DNA"/>
</dbReference>
<reference evidence="1" key="1">
    <citation type="submission" date="2020-04" db="EMBL/GenBank/DDBJ databases">
        <authorList>
            <person name="Chiriac C."/>
            <person name="Salcher M."/>
            <person name="Ghai R."/>
            <person name="Kavagutti S V."/>
        </authorList>
    </citation>
    <scope>NUCLEOTIDE SEQUENCE</scope>
</reference>
<gene>
    <name evidence="1" type="ORF">UFOVP705_13</name>
    <name evidence="2" type="ORF">UFOVP736_68</name>
</gene>
<evidence type="ECO:0000313" key="1">
    <source>
        <dbReference type="EMBL" id="CAB4158583.1"/>
    </source>
</evidence>
<accession>A0A6J5NHZ2</accession>